<evidence type="ECO:0000256" key="1">
    <source>
        <dbReference type="PROSITE-ProRule" id="PRU00110"/>
    </source>
</evidence>
<feature type="modified residue" description="Phosphohistidine" evidence="1">
    <location>
        <position position="56"/>
    </location>
</feature>
<dbReference type="EMBL" id="PXOQ01000009">
    <property type="protein sequence ID" value="PSG88629.1"/>
    <property type="molecule type" value="Genomic_DNA"/>
</dbReference>
<dbReference type="Pfam" id="PF01627">
    <property type="entry name" value="Hpt"/>
    <property type="match status" value="1"/>
</dbReference>
<evidence type="ECO:0000313" key="4">
    <source>
        <dbReference type="Proteomes" id="UP000238426"/>
    </source>
</evidence>
<dbReference type="OrthoDB" id="7478530at2"/>
<proteinExistence type="predicted"/>
<dbReference type="Proteomes" id="UP000238426">
    <property type="component" value="Unassembled WGS sequence"/>
</dbReference>
<dbReference type="GO" id="GO:0004672">
    <property type="term" value="F:protein kinase activity"/>
    <property type="evidence" value="ECO:0007669"/>
    <property type="project" value="UniProtKB-ARBA"/>
</dbReference>
<dbReference type="AlphaFoldDB" id="A0A2T1N9U5"/>
<dbReference type="GO" id="GO:0000160">
    <property type="term" value="P:phosphorelay signal transduction system"/>
    <property type="evidence" value="ECO:0007669"/>
    <property type="project" value="InterPro"/>
</dbReference>
<name>A0A2T1N9U5_9FLAO</name>
<feature type="domain" description="HPt" evidence="2">
    <location>
        <begin position="17"/>
        <end position="110"/>
    </location>
</feature>
<keyword evidence="1" id="KW-0597">Phosphoprotein</keyword>
<dbReference type="Gene3D" id="1.20.120.160">
    <property type="entry name" value="HPT domain"/>
    <property type="match status" value="1"/>
</dbReference>
<dbReference type="SUPFAM" id="SSF47226">
    <property type="entry name" value="Histidine-containing phosphotransfer domain, HPT domain"/>
    <property type="match status" value="1"/>
</dbReference>
<organism evidence="3 4">
    <name type="scientific">Aurantibacter aestuarii</name>
    <dbReference type="NCBI Taxonomy" id="1266046"/>
    <lineage>
        <taxon>Bacteria</taxon>
        <taxon>Pseudomonadati</taxon>
        <taxon>Bacteroidota</taxon>
        <taxon>Flavobacteriia</taxon>
        <taxon>Flavobacteriales</taxon>
        <taxon>Flavobacteriaceae</taxon>
        <taxon>Aurantibacter</taxon>
    </lineage>
</organism>
<dbReference type="PROSITE" id="PS50894">
    <property type="entry name" value="HPT"/>
    <property type="match status" value="1"/>
</dbReference>
<gene>
    <name evidence="3" type="ORF">C7H52_10070</name>
</gene>
<evidence type="ECO:0000313" key="3">
    <source>
        <dbReference type="EMBL" id="PSG88629.1"/>
    </source>
</evidence>
<keyword evidence="4" id="KW-1185">Reference proteome</keyword>
<accession>A0A2T1N9U5</accession>
<sequence>MASFYSLDKVNDIADNDSDFIKVLVQTFLEEIPEDLEQLSSAVESNNKEAAYQVAHKMKPTIELFGLNYFDELLTIQNWGNKTNTVAQVNSELSKVQQSVTNASTELRKDFNL</sequence>
<dbReference type="InterPro" id="IPR008207">
    <property type="entry name" value="Sig_transdc_His_kin_Hpt_dom"/>
</dbReference>
<reference evidence="3 4" key="1">
    <citation type="submission" date="2018-03" db="EMBL/GenBank/DDBJ databases">
        <title>Mesoflavibacter sp. HG37 and Mesoflavibacter sp. HG96 sp.nov., two marine bacteria isolated from seawater of Western Pacific Ocean.</title>
        <authorList>
            <person name="Cheng H."/>
            <person name="Wu Y.-H."/>
            <person name="Guo L.-L."/>
            <person name="Xu X.-W."/>
        </authorList>
    </citation>
    <scope>NUCLEOTIDE SEQUENCE [LARGE SCALE GENOMIC DNA]</scope>
    <source>
        <strain evidence="3 4">KCTC 32269</strain>
    </source>
</reference>
<evidence type="ECO:0000259" key="2">
    <source>
        <dbReference type="PROSITE" id="PS50894"/>
    </source>
</evidence>
<protein>
    <submittedName>
        <fullName evidence="3">Hpt domain-containing protein</fullName>
    </submittedName>
</protein>
<comment type="caution">
    <text evidence="3">The sequence shown here is derived from an EMBL/GenBank/DDBJ whole genome shotgun (WGS) entry which is preliminary data.</text>
</comment>
<dbReference type="InterPro" id="IPR036641">
    <property type="entry name" value="HPT_dom_sf"/>
</dbReference>
<dbReference type="RefSeq" id="WP_106463769.1">
    <property type="nucleotide sequence ID" value="NZ_PXOQ01000009.1"/>
</dbReference>